<proteinExistence type="inferred from homology"/>
<dbReference type="InterPro" id="IPR019906">
    <property type="entry name" value="Ribosomal_uL6_bac-type"/>
</dbReference>
<dbReference type="GO" id="GO:0019843">
    <property type="term" value="F:rRNA binding"/>
    <property type="evidence" value="ECO:0007669"/>
    <property type="project" value="UniProtKB-UniRule"/>
</dbReference>
<comment type="caution">
    <text evidence="8">The sequence shown here is derived from an EMBL/GenBank/DDBJ whole genome shotgun (WGS) entry which is preliminary data.</text>
</comment>
<dbReference type="InterPro" id="IPR020040">
    <property type="entry name" value="Ribosomal_uL6_a/b-dom"/>
</dbReference>
<dbReference type="GO" id="GO:0002181">
    <property type="term" value="P:cytoplasmic translation"/>
    <property type="evidence" value="ECO:0007669"/>
    <property type="project" value="TreeGrafter"/>
</dbReference>
<dbReference type="PRINTS" id="PR00059">
    <property type="entry name" value="RIBOSOMALL6"/>
</dbReference>
<evidence type="ECO:0000256" key="3">
    <source>
        <dbReference type="ARBA" id="ARBA00023274"/>
    </source>
</evidence>
<keyword evidence="2 4" id="KW-0689">Ribosomal protein</keyword>
<feature type="domain" description="Large ribosomal subunit protein uL6 alpha-beta" evidence="7">
    <location>
        <begin position="93"/>
        <end position="165"/>
    </location>
</feature>
<dbReference type="GO" id="GO:0003735">
    <property type="term" value="F:structural constituent of ribosome"/>
    <property type="evidence" value="ECO:0007669"/>
    <property type="project" value="UniProtKB-UniRule"/>
</dbReference>
<evidence type="ECO:0000259" key="7">
    <source>
        <dbReference type="Pfam" id="PF00347"/>
    </source>
</evidence>
<evidence type="ECO:0000313" key="8">
    <source>
        <dbReference type="EMBL" id="MBI2465664.1"/>
    </source>
</evidence>
<dbReference type="GO" id="GO:0022625">
    <property type="term" value="C:cytosolic large ribosomal subunit"/>
    <property type="evidence" value="ECO:0007669"/>
    <property type="project" value="UniProtKB-UniRule"/>
</dbReference>
<dbReference type="InterPro" id="IPR002358">
    <property type="entry name" value="Ribosomal_uL6_CS"/>
</dbReference>
<dbReference type="SUPFAM" id="SSF56053">
    <property type="entry name" value="Ribosomal protein L6"/>
    <property type="match status" value="2"/>
</dbReference>
<evidence type="ECO:0000256" key="4">
    <source>
        <dbReference type="HAMAP-Rule" id="MF_01365"/>
    </source>
</evidence>
<dbReference type="PANTHER" id="PTHR11655:SF14">
    <property type="entry name" value="LARGE RIBOSOMAL SUBUNIT PROTEIN UL6M"/>
    <property type="match status" value="1"/>
</dbReference>
<organism evidence="8 9">
    <name type="scientific">Candidatus Sungiibacteriota bacterium</name>
    <dbReference type="NCBI Taxonomy" id="2750080"/>
    <lineage>
        <taxon>Bacteria</taxon>
        <taxon>Candidatus Sungiibacteriota</taxon>
    </lineage>
</organism>
<evidence type="ECO:0000313" key="9">
    <source>
        <dbReference type="Proteomes" id="UP000709672"/>
    </source>
</evidence>
<dbReference type="PROSITE" id="PS00525">
    <property type="entry name" value="RIBOSOMAL_L6_1"/>
    <property type="match status" value="1"/>
</dbReference>
<dbReference type="InterPro" id="IPR036789">
    <property type="entry name" value="Ribosomal_uL6-like_a/b-dom_sf"/>
</dbReference>
<keyword evidence="4 6" id="KW-0694">RNA-binding</keyword>
<dbReference type="Gene3D" id="3.90.930.12">
    <property type="entry name" value="Ribosomal protein L6, alpha-beta domain"/>
    <property type="match status" value="2"/>
</dbReference>
<dbReference type="EMBL" id="JACPHQ010000002">
    <property type="protein sequence ID" value="MBI2465664.1"/>
    <property type="molecule type" value="Genomic_DNA"/>
</dbReference>
<dbReference type="Proteomes" id="UP000709672">
    <property type="component" value="Unassembled WGS sequence"/>
</dbReference>
<evidence type="ECO:0000256" key="6">
    <source>
        <dbReference type="RuleBase" id="RU003870"/>
    </source>
</evidence>
<sequence length="183" mass="19615">MSRIGRKPIVIPGNVTVTVADGLVTVKGPKGELSFRLPKELKISNEAGRLEVTVSDSGISDHKNSLWGTARSVISNMVKGVVEGYEKKMEIEGVGFKAQLQGDKLILNVGFSHPIEITAPAGISFKVEKNVIFISGTDKFLVGSIAAQIRKVKKPEPYKGKGIRYAGEIIRRKAGKKATASAA</sequence>
<keyword evidence="3 4" id="KW-0687">Ribonucleoprotein</keyword>
<dbReference type="FunFam" id="3.90.930.12:FF:000001">
    <property type="entry name" value="50S ribosomal protein L6"/>
    <property type="match status" value="1"/>
</dbReference>
<reference evidence="8" key="1">
    <citation type="submission" date="2020-07" db="EMBL/GenBank/DDBJ databases">
        <title>Huge and variable diversity of episymbiotic CPR bacteria and DPANN archaea in groundwater ecosystems.</title>
        <authorList>
            <person name="He C.Y."/>
            <person name="Keren R."/>
            <person name="Whittaker M."/>
            <person name="Farag I.F."/>
            <person name="Doudna J."/>
            <person name="Cate J.H.D."/>
            <person name="Banfield J.F."/>
        </authorList>
    </citation>
    <scope>NUCLEOTIDE SEQUENCE</scope>
    <source>
        <strain evidence="8">NC_groundwater_418_Ag_B-0.1um_45_10</strain>
    </source>
</reference>
<dbReference type="PANTHER" id="PTHR11655">
    <property type="entry name" value="60S/50S RIBOSOMAL PROTEIN L6/L9"/>
    <property type="match status" value="1"/>
</dbReference>
<dbReference type="HAMAP" id="MF_01365_B">
    <property type="entry name" value="Ribosomal_uL6_B"/>
    <property type="match status" value="1"/>
</dbReference>
<protein>
    <recommendedName>
        <fullName evidence="4">Large ribosomal subunit protein uL6</fullName>
    </recommendedName>
</protein>
<dbReference type="InterPro" id="IPR000702">
    <property type="entry name" value="Ribosomal_uL6-like"/>
</dbReference>
<evidence type="ECO:0000256" key="5">
    <source>
        <dbReference type="RuleBase" id="RU003869"/>
    </source>
</evidence>
<keyword evidence="4 6" id="KW-0699">rRNA-binding</keyword>
<feature type="domain" description="Large ribosomal subunit protein uL6 alpha-beta" evidence="7">
    <location>
        <begin position="11"/>
        <end position="84"/>
    </location>
</feature>
<dbReference type="NCBIfam" id="TIGR03654">
    <property type="entry name" value="L6_bact"/>
    <property type="match status" value="1"/>
</dbReference>
<comment type="similarity">
    <text evidence="1 4 5">Belongs to the universal ribosomal protein uL6 family.</text>
</comment>
<comment type="function">
    <text evidence="4 6">This protein binds to the 23S rRNA, and is important in its secondary structure. It is located near the subunit interface in the base of the L7/L12 stalk, and near the tRNA binding site of the peptidyltransferase center.</text>
</comment>
<comment type="subunit">
    <text evidence="4">Part of the 50S ribosomal subunit.</text>
</comment>
<evidence type="ECO:0000256" key="2">
    <source>
        <dbReference type="ARBA" id="ARBA00022980"/>
    </source>
</evidence>
<dbReference type="AlphaFoldDB" id="A0A931YD02"/>
<gene>
    <name evidence="4 8" type="primary">rplF</name>
    <name evidence="8" type="ORF">HYV66_00290</name>
</gene>
<name>A0A931YD02_9BACT</name>
<dbReference type="PIRSF" id="PIRSF002162">
    <property type="entry name" value="Ribosomal_L6"/>
    <property type="match status" value="1"/>
</dbReference>
<evidence type="ECO:0000256" key="1">
    <source>
        <dbReference type="ARBA" id="ARBA00009356"/>
    </source>
</evidence>
<accession>A0A931YD02</accession>
<dbReference type="Pfam" id="PF00347">
    <property type="entry name" value="Ribosomal_L6"/>
    <property type="match status" value="2"/>
</dbReference>